<dbReference type="Proteomes" id="UP001457282">
    <property type="component" value="Unassembled WGS sequence"/>
</dbReference>
<proteinExistence type="predicted"/>
<keyword evidence="2" id="KW-1185">Reference proteome</keyword>
<organism evidence="1 2">
    <name type="scientific">Rubus argutus</name>
    <name type="common">Southern blackberry</name>
    <dbReference type="NCBI Taxonomy" id="59490"/>
    <lineage>
        <taxon>Eukaryota</taxon>
        <taxon>Viridiplantae</taxon>
        <taxon>Streptophyta</taxon>
        <taxon>Embryophyta</taxon>
        <taxon>Tracheophyta</taxon>
        <taxon>Spermatophyta</taxon>
        <taxon>Magnoliopsida</taxon>
        <taxon>eudicotyledons</taxon>
        <taxon>Gunneridae</taxon>
        <taxon>Pentapetalae</taxon>
        <taxon>rosids</taxon>
        <taxon>fabids</taxon>
        <taxon>Rosales</taxon>
        <taxon>Rosaceae</taxon>
        <taxon>Rosoideae</taxon>
        <taxon>Rosoideae incertae sedis</taxon>
        <taxon>Rubus</taxon>
    </lineage>
</organism>
<evidence type="ECO:0008006" key="3">
    <source>
        <dbReference type="Google" id="ProtNLM"/>
    </source>
</evidence>
<gene>
    <name evidence="1" type="ORF">M0R45_025649</name>
</gene>
<reference evidence="1 2" key="1">
    <citation type="journal article" date="2023" name="G3 (Bethesda)">
        <title>A chromosome-length genome assembly and annotation of blackberry (Rubus argutus, cv. 'Hillquist').</title>
        <authorList>
            <person name="Bruna T."/>
            <person name="Aryal R."/>
            <person name="Dudchenko O."/>
            <person name="Sargent D.J."/>
            <person name="Mead D."/>
            <person name="Buti M."/>
            <person name="Cavallini A."/>
            <person name="Hytonen T."/>
            <person name="Andres J."/>
            <person name="Pham M."/>
            <person name="Weisz D."/>
            <person name="Mascagni F."/>
            <person name="Usai G."/>
            <person name="Natali L."/>
            <person name="Bassil N."/>
            <person name="Fernandez G.E."/>
            <person name="Lomsadze A."/>
            <person name="Armour M."/>
            <person name="Olukolu B."/>
            <person name="Poorten T."/>
            <person name="Britton C."/>
            <person name="Davik J."/>
            <person name="Ashrafi H."/>
            <person name="Aiden E.L."/>
            <person name="Borodovsky M."/>
            <person name="Worthington M."/>
        </authorList>
    </citation>
    <scope>NUCLEOTIDE SEQUENCE [LARGE SCALE GENOMIC DNA]</scope>
    <source>
        <strain evidence="1">PI 553951</strain>
    </source>
</reference>
<evidence type="ECO:0000313" key="2">
    <source>
        <dbReference type="Proteomes" id="UP001457282"/>
    </source>
</evidence>
<protein>
    <recommendedName>
        <fullName evidence="3">MHC class I antigen</fullName>
    </recommendedName>
</protein>
<comment type="caution">
    <text evidence="1">The sequence shown here is derived from an EMBL/GenBank/DDBJ whole genome shotgun (WGS) entry which is preliminary data.</text>
</comment>
<dbReference type="AlphaFoldDB" id="A0AAW1WYL9"/>
<dbReference type="EMBL" id="JBEDUW010000005">
    <property type="protein sequence ID" value="KAK9928517.1"/>
    <property type="molecule type" value="Genomic_DNA"/>
</dbReference>
<name>A0AAW1WYL9_RUBAR</name>
<evidence type="ECO:0000313" key="1">
    <source>
        <dbReference type="EMBL" id="KAK9928517.1"/>
    </source>
</evidence>
<sequence length="76" mass="8436">MLGLDGCYRDEHGFKLLGLEEDRGGLVTGSGGDGLSTGSMRWRRRRLDCRVMTGEVAGLGDCWLIELEVMDDDWTV</sequence>
<accession>A0AAW1WYL9</accession>